<organism evidence="8 9">
    <name type="scientific">Imshaugia aleurites</name>
    <dbReference type="NCBI Taxonomy" id="172621"/>
    <lineage>
        <taxon>Eukaryota</taxon>
        <taxon>Fungi</taxon>
        <taxon>Dikarya</taxon>
        <taxon>Ascomycota</taxon>
        <taxon>Pezizomycotina</taxon>
        <taxon>Lecanoromycetes</taxon>
        <taxon>OSLEUM clade</taxon>
        <taxon>Lecanoromycetidae</taxon>
        <taxon>Lecanorales</taxon>
        <taxon>Lecanorineae</taxon>
        <taxon>Parmeliaceae</taxon>
        <taxon>Imshaugia</taxon>
    </lineage>
</organism>
<dbReference type="InterPro" id="IPR029479">
    <property type="entry name" value="Nitroreductase"/>
</dbReference>
<comment type="caution">
    <text evidence="8">The sequence shown here is derived from an EMBL/GenBank/DDBJ whole genome shotgun (WGS) entry which is preliminary data.</text>
</comment>
<evidence type="ECO:0000259" key="7">
    <source>
        <dbReference type="Pfam" id="PF00881"/>
    </source>
</evidence>
<dbReference type="InterPro" id="IPR000415">
    <property type="entry name" value="Nitroreductase-like"/>
</dbReference>
<dbReference type="PANTHER" id="PTHR43035">
    <property type="entry name" value="FATTY ACID REPRESSION MUTANT PROTEIN 2-RELATED"/>
    <property type="match status" value="1"/>
</dbReference>
<dbReference type="Gene3D" id="3.40.109.10">
    <property type="entry name" value="NADH Oxidase"/>
    <property type="match status" value="1"/>
</dbReference>
<evidence type="ECO:0000256" key="5">
    <source>
        <dbReference type="ARBA" id="ARBA00023002"/>
    </source>
</evidence>
<dbReference type="GO" id="GO:0005634">
    <property type="term" value="C:nucleus"/>
    <property type="evidence" value="ECO:0007669"/>
    <property type="project" value="UniProtKB-SubCell"/>
</dbReference>
<evidence type="ECO:0000256" key="4">
    <source>
        <dbReference type="ARBA" id="ARBA00022490"/>
    </source>
</evidence>
<dbReference type="GO" id="GO:0034599">
    <property type="term" value="P:cellular response to oxidative stress"/>
    <property type="evidence" value="ECO:0007669"/>
    <property type="project" value="InterPro"/>
</dbReference>
<proteinExistence type="inferred from homology"/>
<sequence>MANPPKAASPINIASKYSFLEATVHRRSTIDLKKESPIPDARIIELVKHSLLHTPSPFHVQSTRAVVLLNQDHEKLWDMAYENSSKTAPPELFQKLGPNLKAFKQSYGTVLFYDDPEAVNGMPPMLGNLIKSFPEWGEHSNGIAQYITWTALCAEGLGCNLQHHQRGLTERISAEWGLPSHWVLRAQLVFGTPNGPPRGGVEKQFAPIEPRVKVFGGISNGS</sequence>
<evidence type="ECO:0000256" key="1">
    <source>
        <dbReference type="ARBA" id="ARBA00004123"/>
    </source>
</evidence>
<keyword evidence="5" id="KW-0560">Oxidoreductase</keyword>
<keyword evidence="9" id="KW-1185">Reference proteome</keyword>
<dbReference type="InterPro" id="IPR033877">
    <property type="entry name" value="Frm2/Hbn1"/>
</dbReference>
<dbReference type="EMBL" id="CAJPDT010000088">
    <property type="protein sequence ID" value="CAF9936042.1"/>
    <property type="molecule type" value="Genomic_DNA"/>
</dbReference>
<dbReference type="CDD" id="cd02140">
    <property type="entry name" value="Frm2-like"/>
    <property type="match status" value="1"/>
</dbReference>
<evidence type="ECO:0000313" key="9">
    <source>
        <dbReference type="Proteomes" id="UP000664534"/>
    </source>
</evidence>
<comment type="similarity">
    <text evidence="3">Belongs to the nitroreductase family.</text>
</comment>
<evidence type="ECO:0000313" key="8">
    <source>
        <dbReference type="EMBL" id="CAF9936042.1"/>
    </source>
</evidence>
<name>A0A8H3G3J6_9LECA</name>
<dbReference type="OrthoDB" id="2138173at2759"/>
<feature type="domain" description="Nitroreductase" evidence="7">
    <location>
        <begin position="25"/>
        <end position="191"/>
    </location>
</feature>
<dbReference type="GO" id="GO:0016491">
    <property type="term" value="F:oxidoreductase activity"/>
    <property type="evidence" value="ECO:0007669"/>
    <property type="project" value="UniProtKB-KW"/>
</dbReference>
<dbReference type="FunFam" id="3.40.109.10:FF:000001">
    <property type="entry name" value="Nitroreductase family"/>
    <property type="match status" value="1"/>
</dbReference>
<dbReference type="SUPFAM" id="SSF55469">
    <property type="entry name" value="FMN-dependent nitroreductase-like"/>
    <property type="match status" value="1"/>
</dbReference>
<dbReference type="AlphaFoldDB" id="A0A8H3G3J6"/>
<dbReference type="Pfam" id="PF00881">
    <property type="entry name" value="Nitroreductase"/>
    <property type="match status" value="1"/>
</dbReference>
<evidence type="ECO:0000256" key="3">
    <source>
        <dbReference type="ARBA" id="ARBA00007118"/>
    </source>
</evidence>
<keyword evidence="4" id="KW-0963">Cytoplasm</keyword>
<gene>
    <name evidence="8" type="ORF">IMSHALPRED_010440</name>
</gene>
<reference evidence="8" key="1">
    <citation type="submission" date="2021-03" db="EMBL/GenBank/DDBJ databases">
        <authorList>
            <person name="Tagirdzhanova G."/>
        </authorList>
    </citation>
    <scope>NUCLEOTIDE SEQUENCE</scope>
</reference>
<dbReference type="PANTHER" id="PTHR43035:SF1">
    <property type="entry name" value="FATTY ACID REPRESSION MUTANT PROTEIN 2-RELATED"/>
    <property type="match status" value="1"/>
</dbReference>
<protein>
    <recommendedName>
        <fullName evidence="7">Nitroreductase domain-containing protein</fullName>
    </recommendedName>
</protein>
<evidence type="ECO:0000256" key="6">
    <source>
        <dbReference type="ARBA" id="ARBA00023242"/>
    </source>
</evidence>
<keyword evidence="6" id="KW-0539">Nucleus</keyword>
<dbReference type="GO" id="GO:0005737">
    <property type="term" value="C:cytoplasm"/>
    <property type="evidence" value="ECO:0007669"/>
    <property type="project" value="UniProtKB-SubCell"/>
</dbReference>
<accession>A0A8H3G3J6</accession>
<evidence type="ECO:0000256" key="2">
    <source>
        <dbReference type="ARBA" id="ARBA00004496"/>
    </source>
</evidence>
<comment type="subcellular location">
    <subcellularLocation>
        <location evidence="2">Cytoplasm</location>
    </subcellularLocation>
    <subcellularLocation>
        <location evidence="1">Nucleus</location>
    </subcellularLocation>
</comment>
<dbReference type="Proteomes" id="UP000664534">
    <property type="component" value="Unassembled WGS sequence"/>
</dbReference>